<feature type="region of interest" description="Disordered" evidence="1">
    <location>
        <begin position="597"/>
        <end position="619"/>
    </location>
</feature>
<feature type="region of interest" description="Disordered" evidence="1">
    <location>
        <begin position="395"/>
        <end position="422"/>
    </location>
</feature>
<protein>
    <submittedName>
        <fullName evidence="2">(salmon louse) hypothetical protein</fullName>
    </submittedName>
</protein>
<feature type="compositionally biased region" description="Acidic residues" evidence="1">
    <location>
        <begin position="161"/>
        <end position="181"/>
    </location>
</feature>
<sequence>MINGQLVKKNLGSDGDEEETDSEDPQEEEDEEVLKPKVSSARLSFLNGTISFETNTSPIPPNIVSAPPAIKEEKKVDTPSPARFISTSVIKNVHIKTSISRKPPILKEKPTVKITSRALLERIKTSGDDDDDDDEEDIDDDVISSSSSDVCSYDVNKKDDETEEHSDEIDDKDEDDEDEEDKPVAAPRKLSVHSMIPFHTPQISISSESKIHLRESENKVQSSIKLLSYTENISNSFNNGSGSISKAPPPIKLPLEAKSSFELNRASIASALEFNRIDNKSVRTSTKRKAPLAPSTEEIPIDIGEKSGESEKEAVEEDSKPIGGVKPVVHLLPGVVPKPPPLPPPINKECRNSPDSNYIESSFTAGKPIKMVPPPEPIAFLVKDEDEKFFHGSSASLKKFNGDSDSSSTSSSSEKSCLDKEHEREILERENKLQGKGGVGGGILRKIRPEIIHPCTFSIDDDAAPATKIEQPITRSVSSDPQLCLKDHSLSLHKNNTETASISSSSTIDTEYSNKSEITISSASILLLHRHYQRPQVTAKARKNPLLPPRRHSLENFVEPNPLRSSRLGLDKVQEEIVNMNEPLKRSDEDFRNSLLIIPQDESENSTPSYFEKKLQGHD</sequence>
<feature type="compositionally biased region" description="Acidic residues" evidence="1">
    <location>
        <begin position="14"/>
        <end position="32"/>
    </location>
</feature>
<accession>A0A7R8H6X3</accession>
<dbReference type="OrthoDB" id="6381867at2759"/>
<feature type="region of interest" description="Disordered" evidence="1">
    <location>
        <begin position="281"/>
        <end position="361"/>
    </location>
</feature>
<feature type="compositionally biased region" description="Pro residues" evidence="1">
    <location>
        <begin position="336"/>
        <end position="346"/>
    </location>
</feature>
<feature type="region of interest" description="Disordered" evidence="1">
    <location>
        <begin position="122"/>
        <end position="195"/>
    </location>
</feature>
<feature type="compositionally biased region" description="Low complexity" evidence="1">
    <location>
        <begin position="323"/>
        <end position="335"/>
    </location>
</feature>
<feature type="compositionally biased region" description="Basic and acidic residues" evidence="1">
    <location>
        <begin position="303"/>
        <end position="320"/>
    </location>
</feature>
<keyword evidence="3" id="KW-1185">Reference proteome</keyword>
<feature type="region of interest" description="Disordered" evidence="1">
    <location>
        <begin position="1"/>
        <end position="38"/>
    </location>
</feature>
<gene>
    <name evidence="2" type="ORF">LSAA_6976</name>
</gene>
<dbReference type="EMBL" id="HG994582">
    <property type="protein sequence ID" value="CAF2891203.1"/>
    <property type="molecule type" value="Genomic_DNA"/>
</dbReference>
<name>A0A7R8H6X3_LEPSM</name>
<organism evidence="2 3">
    <name type="scientific">Lepeophtheirus salmonis</name>
    <name type="common">Salmon louse</name>
    <name type="synonym">Caligus salmonis</name>
    <dbReference type="NCBI Taxonomy" id="72036"/>
    <lineage>
        <taxon>Eukaryota</taxon>
        <taxon>Metazoa</taxon>
        <taxon>Ecdysozoa</taxon>
        <taxon>Arthropoda</taxon>
        <taxon>Crustacea</taxon>
        <taxon>Multicrustacea</taxon>
        <taxon>Hexanauplia</taxon>
        <taxon>Copepoda</taxon>
        <taxon>Siphonostomatoida</taxon>
        <taxon>Caligidae</taxon>
        <taxon>Lepeophtheirus</taxon>
    </lineage>
</organism>
<feature type="compositionally biased region" description="Acidic residues" evidence="1">
    <location>
        <begin position="128"/>
        <end position="142"/>
    </location>
</feature>
<evidence type="ECO:0000256" key="1">
    <source>
        <dbReference type="SAM" id="MobiDB-lite"/>
    </source>
</evidence>
<proteinExistence type="predicted"/>
<dbReference type="AlphaFoldDB" id="A0A7R8H6X3"/>
<evidence type="ECO:0000313" key="3">
    <source>
        <dbReference type="Proteomes" id="UP000675881"/>
    </source>
</evidence>
<evidence type="ECO:0000313" key="2">
    <source>
        <dbReference type="EMBL" id="CAF2891203.1"/>
    </source>
</evidence>
<dbReference type="Proteomes" id="UP000675881">
    <property type="component" value="Chromosome 3"/>
</dbReference>
<reference evidence="2" key="1">
    <citation type="submission" date="2021-02" db="EMBL/GenBank/DDBJ databases">
        <authorList>
            <person name="Bekaert M."/>
        </authorList>
    </citation>
    <scope>NUCLEOTIDE SEQUENCE</scope>
    <source>
        <strain evidence="2">IoA-00</strain>
    </source>
</reference>
<feature type="compositionally biased region" description="Low complexity" evidence="1">
    <location>
        <begin position="404"/>
        <end position="415"/>
    </location>
</feature>